<dbReference type="GO" id="GO:0016757">
    <property type="term" value="F:glycosyltransferase activity"/>
    <property type="evidence" value="ECO:0007669"/>
    <property type="project" value="UniProtKB-KW"/>
</dbReference>
<keyword evidence="8" id="KW-1185">Reference proteome</keyword>
<keyword evidence="4" id="KW-0735">Signal-anchor</keyword>
<dbReference type="Pfam" id="PF03016">
    <property type="entry name" value="Exostosin_GT47"/>
    <property type="match status" value="1"/>
</dbReference>
<evidence type="ECO:0000256" key="4">
    <source>
        <dbReference type="ARBA" id="ARBA00022968"/>
    </source>
</evidence>
<evidence type="ECO:0000256" key="3">
    <source>
        <dbReference type="ARBA" id="ARBA00022676"/>
    </source>
</evidence>
<dbReference type="AlphaFoldDB" id="A0A7J7HN00"/>
<evidence type="ECO:0000256" key="5">
    <source>
        <dbReference type="ARBA" id="ARBA00023034"/>
    </source>
</evidence>
<evidence type="ECO:0000313" key="7">
    <source>
        <dbReference type="EMBL" id="KAF5953945.1"/>
    </source>
</evidence>
<accession>A0A7J7HN00</accession>
<reference evidence="7 8" key="2">
    <citation type="submission" date="2020-07" db="EMBL/GenBank/DDBJ databases">
        <title>Genome assembly of wild tea tree DASZ reveals pedigree and selection history of tea varieties.</title>
        <authorList>
            <person name="Zhang W."/>
        </authorList>
    </citation>
    <scope>NUCLEOTIDE SEQUENCE [LARGE SCALE GENOMIC DNA]</scope>
    <source>
        <strain evidence="8">cv. G240</strain>
        <tissue evidence="7">Leaf</tissue>
    </source>
</reference>
<gene>
    <name evidence="7" type="ORF">HYC85_006801</name>
</gene>
<dbReference type="GO" id="GO:0000139">
    <property type="term" value="C:Golgi membrane"/>
    <property type="evidence" value="ECO:0007669"/>
    <property type="project" value="UniProtKB-SubCell"/>
</dbReference>
<evidence type="ECO:0000259" key="6">
    <source>
        <dbReference type="Pfam" id="PF03016"/>
    </source>
</evidence>
<feature type="domain" description="Exostosin GT47" evidence="6">
    <location>
        <begin position="25"/>
        <end position="101"/>
    </location>
</feature>
<keyword evidence="3" id="KW-0808">Transferase</keyword>
<reference evidence="8" key="1">
    <citation type="journal article" date="2020" name="Nat. Commun.">
        <title>Genome assembly of wild tea tree DASZ reveals pedigree and selection history of tea varieties.</title>
        <authorList>
            <person name="Zhang W."/>
            <person name="Zhang Y."/>
            <person name="Qiu H."/>
            <person name="Guo Y."/>
            <person name="Wan H."/>
            <person name="Zhang X."/>
            <person name="Scossa F."/>
            <person name="Alseekh S."/>
            <person name="Zhang Q."/>
            <person name="Wang P."/>
            <person name="Xu L."/>
            <person name="Schmidt M.H."/>
            <person name="Jia X."/>
            <person name="Li D."/>
            <person name="Zhu A."/>
            <person name="Guo F."/>
            <person name="Chen W."/>
            <person name="Ni D."/>
            <person name="Usadel B."/>
            <person name="Fernie A.R."/>
            <person name="Wen W."/>
        </authorList>
    </citation>
    <scope>NUCLEOTIDE SEQUENCE [LARGE SCALE GENOMIC DNA]</scope>
    <source>
        <strain evidence="8">cv. G240</strain>
    </source>
</reference>
<comment type="caution">
    <text evidence="7">The sequence shown here is derived from an EMBL/GenBank/DDBJ whole genome shotgun (WGS) entry which is preliminary data.</text>
</comment>
<comment type="subcellular location">
    <subcellularLocation>
        <location evidence="1">Golgi apparatus membrane</location>
        <topology evidence="1">Single-pass type II membrane protein</topology>
    </subcellularLocation>
</comment>
<proteinExistence type="inferred from homology"/>
<dbReference type="PANTHER" id="PTHR11062">
    <property type="entry name" value="EXOSTOSIN HEPARAN SULFATE GLYCOSYLTRANSFERASE -RELATED"/>
    <property type="match status" value="1"/>
</dbReference>
<dbReference type="InterPro" id="IPR040911">
    <property type="entry name" value="Exostosin_GT47"/>
</dbReference>
<comment type="similarity">
    <text evidence="2">Belongs to the glycosyltransferase 47 family.</text>
</comment>
<sequence length="150" mass="17697">MEKHLKVFVYEEGDPQSSTMGMEISKFRTRDPKRAHLYFLPFSVTMKTQVVYVVDSHDWGQMKNTAKDYVDVIANKYPYWNRSLGADHFMLACHDWWIWAKLHVEGIDYSMHDLVSNLKQIRVRKSPLQSQTVVDRGHTRKHTQAITQEI</sequence>
<dbReference type="EMBL" id="JACBKZ010000003">
    <property type="protein sequence ID" value="KAF5953945.1"/>
    <property type="molecule type" value="Genomic_DNA"/>
</dbReference>
<organism evidence="7 8">
    <name type="scientific">Camellia sinensis</name>
    <name type="common">Tea plant</name>
    <name type="synonym">Thea sinensis</name>
    <dbReference type="NCBI Taxonomy" id="4442"/>
    <lineage>
        <taxon>Eukaryota</taxon>
        <taxon>Viridiplantae</taxon>
        <taxon>Streptophyta</taxon>
        <taxon>Embryophyta</taxon>
        <taxon>Tracheophyta</taxon>
        <taxon>Spermatophyta</taxon>
        <taxon>Magnoliopsida</taxon>
        <taxon>eudicotyledons</taxon>
        <taxon>Gunneridae</taxon>
        <taxon>Pentapetalae</taxon>
        <taxon>asterids</taxon>
        <taxon>Ericales</taxon>
        <taxon>Theaceae</taxon>
        <taxon>Camellia</taxon>
    </lineage>
</organism>
<keyword evidence="3" id="KW-0328">Glycosyltransferase</keyword>
<dbReference type="PANTHER" id="PTHR11062:SF207">
    <property type="entry name" value="OS07G0188700 PROTEIN"/>
    <property type="match status" value="1"/>
</dbReference>
<keyword evidence="4" id="KW-0812">Transmembrane</keyword>
<keyword evidence="5" id="KW-0333">Golgi apparatus</keyword>
<name>A0A7J7HN00_CAMSI</name>
<protein>
    <recommendedName>
        <fullName evidence="6">Exostosin GT47 domain-containing protein</fullName>
    </recommendedName>
</protein>
<evidence type="ECO:0000256" key="2">
    <source>
        <dbReference type="ARBA" id="ARBA00010271"/>
    </source>
</evidence>
<dbReference type="Proteomes" id="UP000593564">
    <property type="component" value="Unassembled WGS sequence"/>
</dbReference>
<evidence type="ECO:0000313" key="8">
    <source>
        <dbReference type="Proteomes" id="UP000593564"/>
    </source>
</evidence>
<evidence type="ECO:0000256" key="1">
    <source>
        <dbReference type="ARBA" id="ARBA00004323"/>
    </source>
</evidence>
<dbReference type="InterPro" id="IPR004263">
    <property type="entry name" value="Exostosin"/>
</dbReference>